<reference evidence="1 2" key="2">
    <citation type="journal article" date="2019" name="G3 (Bethesda)">
        <title>Hybrid Assembly of the Genome of the Entomopathogenic Nematode Steinernema carpocapsae Identifies the X-Chromosome.</title>
        <authorList>
            <person name="Serra L."/>
            <person name="Macchietto M."/>
            <person name="Macias-Munoz A."/>
            <person name="McGill C.J."/>
            <person name="Rodriguez I.M."/>
            <person name="Rodriguez B."/>
            <person name="Murad R."/>
            <person name="Mortazavi A."/>
        </authorList>
    </citation>
    <scope>NUCLEOTIDE SEQUENCE [LARGE SCALE GENOMIC DNA]</scope>
    <source>
        <strain evidence="1 2">ALL</strain>
    </source>
</reference>
<sequence>MQGASLVNNNKALTLQQSNKTIINSSRRSVSYRSNLLFYVDLHFLKHKLFIGSLIVYPKKEIWTASLTSLKSVS</sequence>
<evidence type="ECO:0000313" key="1">
    <source>
        <dbReference type="EMBL" id="TKR96492.1"/>
    </source>
</evidence>
<protein>
    <submittedName>
        <fullName evidence="1">Uncharacterized protein</fullName>
    </submittedName>
</protein>
<proteinExistence type="predicted"/>
<dbReference type="EMBL" id="AZBU02000002">
    <property type="protein sequence ID" value="TKR96492.1"/>
    <property type="molecule type" value="Genomic_DNA"/>
</dbReference>
<dbReference type="Proteomes" id="UP000298663">
    <property type="component" value="Unassembled WGS sequence"/>
</dbReference>
<keyword evidence="2" id="KW-1185">Reference proteome</keyword>
<name>A0A4U5PIJ5_STECR</name>
<comment type="caution">
    <text evidence="1">The sequence shown here is derived from an EMBL/GenBank/DDBJ whole genome shotgun (WGS) entry which is preliminary data.</text>
</comment>
<reference evidence="1 2" key="1">
    <citation type="journal article" date="2015" name="Genome Biol.">
        <title>Comparative genomics of Steinernema reveals deeply conserved gene regulatory networks.</title>
        <authorList>
            <person name="Dillman A.R."/>
            <person name="Macchietto M."/>
            <person name="Porter C.F."/>
            <person name="Rogers A."/>
            <person name="Williams B."/>
            <person name="Antoshechkin I."/>
            <person name="Lee M.M."/>
            <person name="Goodwin Z."/>
            <person name="Lu X."/>
            <person name="Lewis E.E."/>
            <person name="Goodrich-Blair H."/>
            <person name="Stock S.P."/>
            <person name="Adams B.J."/>
            <person name="Sternberg P.W."/>
            <person name="Mortazavi A."/>
        </authorList>
    </citation>
    <scope>NUCLEOTIDE SEQUENCE [LARGE SCALE GENOMIC DNA]</scope>
    <source>
        <strain evidence="1 2">ALL</strain>
    </source>
</reference>
<organism evidence="1 2">
    <name type="scientific">Steinernema carpocapsae</name>
    <name type="common">Entomopathogenic nematode</name>
    <dbReference type="NCBI Taxonomy" id="34508"/>
    <lineage>
        <taxon>Eukaryota</taxon>
        <taxon>Metazoa</taxon>
        <taxon>Ecdysozoa</taxon>
        <taxon>Nematoda</taxon>
        <taxon>Chromadorea</taxon>
        <taxon>Rhabditida</taxon>
        <taxon>Tylenchina</taxon>
        <taxon>Panagrolaimomorpha</taxon>
        <taxon>Strongyloidoidea</taxon>
        <taxon>Steinernematidae</taxon>
        <taxon>Steinernema</taxon>
    </lineage>
</organism>
<accession>A0A4U5PIJ5</accession>
<evidence type="ECO:0000313" key="2">
    <source>
        <dbReference type="Proteomes" id="UP000298663"/>
    </source>
</evidence>
<dbReference type="AlphaFoldDB" id="A0A4U5PIJ5"/>
<gene>
    <name evidence="1" type="ORF">L596_010502</name>
</gene>